<dbReference type="Pfam" id="PF00144">
    <property type="entry name" value="Beta-lactamase"/>
    <property type="match status" value="1"/>
</dbReference>
<comment type="caution">
    <text evidence="3">The sequence shown here is derived from an EMBL/GenBank/DDBJ whole genome shotgun (WGS) entry which is preliminary data.</text>
</comment>
<dbReference type="SUPFAM" id="SSF56601">
    <property type="entry name" value="beta-lactamase/transpeptidase-like"/>
    <property type="match status" value="1"/>
</dbReference>
<accession>A0A812NSR5</accession>
<feature type="domain" description="Beta-lactamase-related" evidence="2">
    <location>
        <begin position="118"/>
        <end position="261"/>
    </location>
</feature>
<dbReference type="OrthoDB" id="427480at2759"/>
<feature type="compositionally biased region" description="Basic and acidic residues" evidence="1">
    <location>
        <begin position="342"/>
        <end position="353"/>
    </location>
</feature>
<sequence length="365" mass="39739">MAAARASGAEAVTWVVRRRKLRARIYFLEDWPRCIIFFMRMLQILRGLCISVDAEGMPMLQIFSSHAKAALQEGSQKQLLSSHLRIYAGREGRKRGDETPFCSKVTMKRNAALEARMQKTLADLLSRRQIVGAQVAVVCAGELVCSVAAGTLSSIDARPVEDKTRFPLLGATAGLGALAFLRALHRQSEELIAATGDDKLKLGTLLRKIMVSQIWPDFAAGRSDLCLADLLAHRAGLQDAYPIDFSPSSLDDLKGMAAHLEADLAKPSEESRYAYLLQSFVLAKLGNCIGGQDDFLHWLGEELGSLGLDVALPAGSDSCSLSATLYAQKVPVLLYEGQASKASKDDDEGHANDFKPQADISDKTW</sequence>
<evidence type="ECO:0000256" key="1">
    <source>
        <dbReference type="SAM" id="MobiDB-lite"/>
    </source>
</evidence>
<protein>
    <recommendedName>
        <fullName evidence="2">Beta-lactamase-related domain-containing protein</fullName>
    </recommendedName>
</protein>
<evidence type="ECO:0000259" key="2">
    <source>
        <dbReference type="Pfam" id="PF00144"/>
    </source>
</evidence>
<dbReference type="Gene3D" id="3.40.710.10">
    <property type="entry name" value="DD-peptidase/beta-lactamase superfamily"/>
    <property type="match status" value="1"/>
</dbReference>
<dbReference type="EMBL" id="CAJNDS010002113">
    <property type="protein sequence ID" value="CAE7334839.1"/>
    <property type="molecule type" value="Genomic_DNA"/>
</dbReference>
<proteinExistence type="predicted"/>
<reference evidence="3" key="1">
    <citation type="submission" date="2021-02" db="EMBL/GenBank/DDBJ databases">
        <authorList>
            <person name="Dougan E. K."/>
            <person name="Rhodes N."/>
            <person name="Thang M."/>
            <person name="Chan C."/>
        </authorList>
    </citation>
    <scope>NUCLEOTIDE SEQUENCE</scope>
</reference>
<evidence type="ECO:0000313" key="3">
    <source>
        <dbReference type="EMBL" id="CAE7334839.1"/>
    </source>
</evidence>
<dbReference type="AlphaFoldDB" id="A0A812NSR5"/>
<keyword evidence="4" id="KW-1185">Reference proteome</keyword>
<dbReference type="InterPro" id="IPR012338">
    <property type="entry name" value="Beta-lactam/transpept-like"/>
</dbReference>
<evidence type="ECO:0000313" key="4">
    <source>
        <dbReference type="Proteomes" id="UP000604046"/>
    </source>
</evidence>
<dbReference type="InterPro" id="IPR001466">
    <property type="entry name" value="Beta-lactam-related"/>
</dbReference>
<name>A0A812NSR5_9DINO</name>
<dbReference type="Proteomes" id="UP000604046">
    <property type="component" value="Unassembled WGS sequence"/>
</dbReference>
<gene>
    <name evidence="3" type="ORF">SNAT2548_LOCUS17516</name>
</gene>
<organism evidence="3 4">
    <name type="scientific">Symbiodinium natans</name>
    <dbReference type="NCBI Taxonomy" id="878477"/>
    <lineage>
        <taxon>Eukaryota</taxon>
        <taxon>Sar</taxon>
        <taxon>Alveolata</taxon>
        <taxon>Dinophyceae</taxon>
        <taxon>Suessiales</taxon>
        <taxon>Symbiodiniaceae</taxon>
        <taxon>Symbiodinium</taxon>
    </lineage>
</organism>
<feature type="region of interest" description="Disordered" evidence="1">
    <location>
        <begin position="341"/>
        <end position="365"/>
    </location>
</feature>